<feature type="compositionally biased region" description="Basic and acidic residues" evidence="1">
    <location>
        <begin position="430"/>
        <end position="440"/>
    </location>
</feature>
<evidence type="ECO:0000313" key="2">
    <source>
        <dbReference type="EMBL" id="KNZ49930.1"/>
    </source>
</evidence>
<evidence type="ECO:0000313" key="3">
    <source>
        <dbReference type="Proteomes" id="UP000037035"/>
    </source>
</evidence>
<comment type="caution">
    <text evidence="2">The sequence shown here is derived from an EMBL/GenBank/DDBJ whole genome shotgun (WGS) entry which is preliminary data.</text>
</comment>
<evidence type="ECO:0000256" key="1">
    <source>
        <dbReference type="SAM" id="MobiDB-lite"/>
    </source>
</evidence>
<dbReference type="AlphaFoldDB" id="A0A0L6UQ26"/>
<dbReference type="VEuPathDB" id="FungiDB:VP01_4691g1"/>
<organism evidence="2 3">
    <name type="scientific">Puccinia sorghi</name>
    <dbReference type="NCBI Taxonomy" id="27349"/>
    <lineage>
        <taxon>Eukaryota</taxon>
        <taxon>Fungi</taxon>
        <taxon>Dikarya</taxon>
        <taxon>Basidiomycota</taxon>
        <taxon>Pucciniomycotina</taxon>
        <taxon>Pucciniomycetes</taxon>
        <taxon>Pucciniales</taxon>
        <taxon>Pucciniaceae</taxon>
        <taxon>Puccinia</taxon>
    </lineage>
</organism>
<accession>A0A0L6UQ26</accession>
<name>A0A0L6UQ26_9BASI</name>
<reference evidence="2 3" key="1">
    <citation type="submission" date="2015-08" db="EMBL/GenBank/DDBJ databases">
        <title>Next Generation Sequencing and Analysis of the Genome of Puccinia sorghi L Schw, the Causal Agent of Maize Common Rust.</title>
        <authorList>
            <person name="Rochi L."/>
            <person name="Burguener G."/>
            <person name="Darino M."/>
            <person name="Turjanski A."/>
            <person name="Kreff E."/>
            <person name="Dieguez M.J."/>
            <person name="Sacco F."/>
        </authorList>
    </citation>
    <scope>NUCLEOTIDE SEQUENCE [LARGE SCALE GENOMIC DNA]</scope>
    <source>
        <strain evidence="2 3">RO10H11247</strain>
    </source>
</reference>
<dbReference type="PANTHER" id="PTHR47501:SF5">
    <property type="entry name" value="HAT C-TERMINAL DIMERISATION DOMAIN-CONTAINING PROTEIN"/>
    <property type="match status" value="1"/>
</dbReference>
<protein>
    <submittedName>
        <fullName evidence="2">Uncharacterized protein</fullName>
    </submittedName>
</protein>
<proteinExistence type="predicted"/>
<dbReference type="Proteomes" id="UP000037035">
    <property type="component" value="Unassembled WGS sequence"/>
</dbReference>
<feature type="region of interest" description="Disordered" evidence="1">
    <location>
        <begin position="379"/>
        <end position="440"/>
    </location>
</feature>
<gene>
    <name evidence="2" type="ORF">VP01_4691g1</name>
</gene>
<dbReference type="PANTHER" id="PTHR47501">
    <property type="entry name" value="TRANSPOSASE-RELATED"/>
    <property type="match status" value="1"/>
</dbReference>
<dbReference type="EMBL" id="LAVV01009825">
    <property type="protein sequence ID" value="KNZ49930.1"/>
    <property type="molecule type" value="Genomic_DNA"/>
</dbReference>
<feature type="compositionally biased region" description="Basic and acidic residues" evidence="1">
    <location>
        <begin position="382"/>
        <end position="392"/>
    </location>
</feature>
<sequence length="473" mass="54789">MVDLPMQNPSSTYSYLWCYMEVQVSGCSFSDLHTHHDGSCQGGRNSAVCPKHQHSIQSGFKIHPSVSQKAENKGKKRKISRCIKYNKSTIRNHSIIEKIISSLMDPKRLLFNQKLVFKRVDFLKPVNYIILYLVIFLKILITKQHTTTLNQDPTFSSKRELPLLDKSFTWSFRMQVGNSKFNLIHNVWTTKGNHFKFIGALFSSINNKWKFQVLHLGLSLFAWNYKGCLLAEPILNILTEHQLQNKIQSVSNSNTMAERMHNKLKNLEGFQPWSRLIMCKIQSRGMIYGEILSLLEFLRNIEMSKIKAMVIKSAVCLVNGMIACERYCDIYLQAEKGTLDLEWNYQTMHIDSGSTKTQETFPGNFPYLPMMVRIEEANEEDNANKENSKEESVAILEDKDESDDDINSDDPDINEPEMAEEDDELDAEKDEPVKTSPKKIEKSSQFFFLETILIVCEWRQDFDQHAKRNNLRN</sequence>
<feature type="compositionally biased region" description="Acidic residues" evidence="1">
    <location>
        <begin position="398"/>
        <end position="429"/>
    </location>
</feature>
<keyword evidence="3" id="KW-1185">Reference proteome</keyword>